<dbReference type="eggNOG" id="ENOG5033BAP">
    <property type="taxonomic scope" value="Bacteria"/>
</dbReference>
<feature type="domain" description="Zinc-ribbon" evidence="2">
    <location>
        <begin position="135"/>
        <end position="156"/>
    </location>
</feature>
<dbReference type="Pfam" id="PF14373">
    <property type="entry name" value="Imm_superinfect"/>
    <property type="match status" value="1"/>
</dbReference>
<dbReference type="HOGENOM" id="CLU_1682846_0_0_6"/>
<keyword evidence="1" id="KW-0472">Membrane</keyword>
<dbReference type="AlphaFoldDB" id="G0JLM6"/>
<reference evidence="3 4" key="1">
    <citation type="journal article" date="2011" name="J. Bacteriol.">
        <title>Draft genome of the psychrotolerant acidophile Acidithiobacillus ferrivorans SS3.</title>
        <authorList>
            <person name="Liljeqvist M."/>
            <person name="Valdes J."/>
            <person name="Holmes D.S."/>
            <person name="Dopson M."/>
        </authorList>
    </citation>
    <scope>NUCLEOTIDE SEQUENCE [LARGE SCALE GENOMIC DNA]</scope>
    <source>
        <strain evidence="3 4">SS3</strain>
    </source>
</reference>
<evidence type="ECO:0000256" key="1">
    <source>
        <dbReference type="SAM" id="Phobius"/>
    </source>
</evidence>
<dbReference type="RefSeq" id="WP_014029328.1">
    <property type="nucleotide sequence ID" value="NC_015942.1"/>
</dbReference>
<evidence type="ECO:0000259" key="2">
    <source>
        <dbReference type="Pfam" id="PF13240"/>
    </source>
</evidence>
<keyword evidence="1" id="KW-1133">Transmembrane helix</keyword>
<dbReference type="KEGG" id="afi:Acife_1952"/>
<dbReference type="InterPro" id="IPR026870">
    <property type="entry name" value="Zinc_ribbon_dom"/>
</dbReference>
<name>G0JLM6_9PROT</name>
<sequence>MHTALLGASWVWVIYFLPTIIAASRRHRSGWAIFAVNFFLGWTAIGWFVAFIWSLADANNRHIIIQNSNATHEGTRREPIFDSNKGMSKDDMDLLAYKTAEKLQQMELMDKLKHMDAPYSSSSKLPTVKAVIKLCPKCNAEVGSGDRFCGSCGARL</sequence>
<organism evidence="3 4">
    <name type="scientific">Acidithiobacillus ferrivorans SS3</name>
    <dbReference type="NCBI Taxonomy" id="743299"/>
    <lineage>
        <taxon>Bacteria</taxon>
        <taxon>Pseudomonadati</taxon>
        <taxon>Pseudomonadota</taxon>
        <taxon>Acidithiobacillia</taxon>
        <taxon>Acidithiobacillales</taxon>
        <taxon>Acidithiobacillaceae</taxon>
        <taxon>Acidithiobacillus</taxon>
    </lineage>
</organism>
<feature type="transmembrane region" description="Helical" evidence="1">
    <location>
        <begin position="32"/>
        <end position="56"/>
    </location>
</feature>
<dbReference type="InterPro" id="IPR016410">
    <property type="entry name" value="Phage_imm"/>
</dbReference>
<evidence type="ECO:0000313" key="3">
    <source>
        <dbReference type="EMBL" id="AEM48075.1"/>
    </source>
</evidence>
<keyword evidence="1" id="KW-0812">Transmembrane</keyword>
<gene>
    <name evidence="3" type="ORF">Acife_1952</name>
</gene>
<dbReference type="STRING" id="743299.Acife_1952"/>
<dbReference type="EMBL" id="CP002985">
    <property type="protein sequence ID" value="AEM48075.1"/>
    <property type="molecule type" value="Genomic_DNA"/>
</dbReference>
<evidence type="ECO:0000313" key="4">
    <source>
        <dbReference type="Proteomes" id="UP000009220"/>
    </source>
</evidence>
<dbReference type="Pfam" id="PF13240">
    <property type="entry name" value="Zn_Ribbon_1"/>
    <property type="match status" value="1"/>
</dbReference>
<dbReference type="Proteomes" id="UP000009220">
    <property type="component" value="Chromosome"/>
</dbReference>
<proteinExistence type="predicted"/>
<accession>G0JLM6</accession>
<dbReference type="TCDB" id="1.E.9.1.9">
    <property type="family name" value="the t4 immunity (t4 imm) family"/>
</dbReference>
<protein>
    <recommendedName>
        <fullName evidence="2">Zinc-ribbon domain-containing protein</fullName>
    </recommendedName>
</protein>